<reference evidence="2" key="1">
    <citation type="submission" date="2017-09" db="EMBL/GenBank/DDBJ databases">
        <title>Depth-based differentiation of microbial function through sediment-hosted aquifers and enrichment of novel symbionts in the deep terrestrial subsurface.</title>
        <authorList>
            <person name="Probst A.J."/>
            <person name="Ladd B."/>
            <person name="Jarett J.K."/>
            <person name="Geller-Mcgrath D.E."/>
            <person name="Sieber C.M.K."/>
            <person name="Emerson J.B."/>
            <person name="Anantharaman K."/>
            <person name="Thomas B.C."/>
            <person name="Malmstrom R."/>
            <person name="Stieglmeier M."/>
            <person name="Klingl A."/>
            <person name="Woyke T."/>
            <person name="Ryan C.M."/>
            <person name="Banfield J.F."/>
        </authorList>
    </citation>
    <scope>NUCLEOTIDE SEQUENCE [LARGE SCALE GENOMIC DNA]</scope>
</reference>
<feature type="non-terminal residue" evidence="1">
    <location>
        <position position="81"/>
    </location>
</feature>
<comment type="caution">
    <text evidence="1">The sequence shown here is derived from an EMBL/GenBank/DDBJ whole genome shotgun (WGS) entry which is preliminary data.</text>
</comment>
<evidence type="ECO:0000313" key="1">
    <source>
        <dbReference type="EMBL" id="PIS18247.1"/>
    </source>
</evidence>
<dbReference type="EMBL" id="PEYY01000013">
    <property type="protein sequence ID" value="PIS18247.1"/>
    <property type="molecule type" value="Genomic_DNA"/>
</dbReference>
<protein>
    <submittedName>
        <fullName evidence="1">Uncharacterized protein</fullName>
    </submittedName>
</protein>
<organism evidence="1 2">
    <name type="scientific">Candidatus Collierbacteria bacterium CG09_land_8_20_14_0_10_46_12</name>
    <dbReference type="NCBI Taxonomy" id="1974533"/>
    <lineage>
        <taxon>Bacteria</taxon>
        <taxon>Candidatus Collieribacteriota</taxon>
    </lineage>
</organism>
<dbReference type="Proteomes" id="UP000229574">
    <property type="component" value="Unassembled WGS sequence"/>
</dbReference>
<dbReference type="AlphaFoldDB" id="A0A2H0X042"/>
<name>A0A2H0X042_9BACT</name>
<evidence type="ECO:0000313" key="2">
    <source>
        <dbReference type="Proteomes" id="UP000229574"/>
    </source>
</evidence>
<sequence length="81" mass="9357">MTKEKIALLTYKAEPLLTDSEQLLVPAFTEIGIEATATPWDDDLDWTQFSTIIVRACWNYHLNKDKFINWLEDRAVSGIKI</sequence>
<accession>A0A2H0X042</accession>
<gene>
    <name evidence="1" type="ORF">COT54_00340</name>
</gene>
<proteinExistence type="predicted"/>